<proteinExistence type="predicted"/>
<dbReference type="SUPFAM" id="SSF51905">
    <property type="entry name" value="FAD/NAD(P)-binding domain"/>
    <property type="match status" value="1"/>
</dbReference>
<dbReference type="PANTHER" id="PTHR43539">
    <property type="entry name" value="FLAVIN-BINDING MONOOXYGENASE-LIKE PROTEIN (AFU_ORTHOLOGUE AFUA_4G09220)"/>
    <property type="match status" value="1"/>
</dbReference>
<dbReference type="InterPro" id="IPR036188">
    <property type="entry name" value="FAD/NAD-bd_sf"/>
</dbReference>
<dbReference type="GO" id="GO:0004497">
    <property type="term" value="F:monooxygenase activity"/>
    <property type="evidence" value="ECO:0007669"/>
    <property type="project" value="TreeGrafter"/>
</dbReference>
<dbReference type="STRING" id="658219.SAMN05216212_2544"/>
<evidence type="ECO:0000313" key="3">
    <source>
        <dbReference type="Proteomes" id="UP000199305"/>
    </source>
</evidence>
<dbReference type="RefSeq" id="WP_091514672.1">
    <property type="nucleotide sequence ID" value="NZ_FNFH01000005.1"/>
</dbReference>
<dbReference type="InterPro" id="IPR050982">
    <property type="entry name" value="Auxin_biosynth/cation_transpt"/>
</dbReference>
<accession>A0A1G9CL38</accession>
<organism evidence="2 3">
    <name type="scientific">Microbulbifer yueqingensis</name>
    <dbReference type="NCBI Taxonomy" id="658219"/>
    <lineage>
        <taxon>Bacteria</taxon>
        <taxon>Pseudomonadati</taxon>
        <taxon>Pseudomonadota</taxon>
        <taxon>Gammaproteobacteria</taxon>
        <taxon>Cellvibrionales</taxon>
        <taxon>Microbulbiferaceae</taxon>
        <taxon>Microbulbifer</taxon>
    </lineage>
</organism>
<dbReference type="PRINTS" id="PR00420">
    <property type="entry name" value="RNGMNOXGNASE"/>
</dbReference>
<dbReference type="GO" id="GO:0050660">
    <property type="term" value="F:flavin adenine dinucleotide binding"/>
    <property type="evidence" value="ECO:0007669"/>
    <property type="project" value="TreeGrafter"/>
</dbReference>
<keyword evidence="1" id="KW-0560">Oxidoreductase</keyword>
<protein>
    <submittedName>
        <fullName evidence="2">Pyridine nucleotide-disulphide oxidoreductase</fullName>
    </submittedName>
</protein>
<dbReference type="OrthoDB" id="9773233at2"/>
<gene>
    <name evidence="2" type="ORF">SAMN05216212_2544</name>
</gene>
<dbReference type="Pfam" id="PF13738">
    <property type="entry name" value="Pyr_redox_3"/>
    <property type="match status" value="2"/>
</dbReference>
<keyword evidence="3" id="KW-1185">Reference proteome</keyword>
<sequence>MSTPVFSPTNHTRLPVAIIGAGPVGLAAAAHLLERGIEPLVLEQGNEVGHSILKWGHVRLFSPWRYNIDQASRRLLAEREWQEPCPDEFPTGTQLVKQYLRPLAEHPDIASRLLLKNRAISITRKGFDLLSSAGRHGAPYVVRIERGGQEEEILAQAVIDASGTYLTPNVVGADGVAAIGEKSNAGSIFYGIPDILNKQREHYANRRVLVIGAGHSAFNVLQDLVKMAESEPQTEIHWAIRGASLDRIFGGGENDQLKERGKLGLVIKKLVAQGTIHLHLGVRVGRITRGDQGLVAHSDNVSLPAVDQIVAVTGFRPDLSLCDEIRLALDPATQSPVALAPLIDPNEHSCGTVRPHGADELKHPDENFYIVGMKSYGRAPTFLMLTGYEQVRSVVAAIAGDWQAAKQVELVLPETGVCHTQFSPRLLQKQPPINKLRDSGTSSCCAPECCA</sequence>
<evidence type="ECO:0000313" key="2">
    <source>
        <dbReference type="EMBL" id="SDK52175.1"/>
    </source>
</evidence>
<name>A0A1G9CL38_9GAMM</name>
<reference evidence="3" key="1">
    <citation type="submission" date="2016-10" db="EMBL/GenBank/DDBJ databases">
        <authorList>
            <person name="Varghese N."/>
            <person name="Submissions S."/>
        </authorList>
    </citation>
    <scope>NUCLEOTIDE SEQUENCE [LARGE SCALE GENOMIC DNA]</scope>
    <source>
        <strain evidence="3">CGMCC 1.10658</strain>
    </source>
</reference>
<evidence type="ECO:0000256" key="1">
    <source>
        <dbReference type="ARBA" id="ARBA00023002"/>
    </source>
</evidence>
<dbReference type="Gene3D" id="3.50.50.60">
    <property type="entry name" value="FAD/NAD(P)-binding domain"/>
    <property type="match status" value="1"/>
</dbReference>
<dbReference type="EMBL" id="FNFH01000005">
    <property type="protein sequence ID" value="SDK52175.1"/>
    <property type="molecule type" value="Genomic_DNA"/>
</dbReference>
<dbReference type="PANTHER" id="PTHR43539:SF78">
    <property type="entry name" value="FLAVIN-CONTAINING MONOOXYGENASE"/>
    <property type="match status" value="1"/>
</dbReference>
<dbReference type="AlphaFoldDB" id="A0A1G9CL38"/>
<dbReference type="Proteomes" id="UP000199305">
    <property type="component" value="Unassembled WGS sequence"/>
</dbReference>